<keyword evidence="4" id="KW-0732">Signal</keyword>
<organism evidence="6 7">
    <name type="scientific">Meristemomyces frigidus</name>
    <dbReference type="NCBI Taxonomy" id="1508187"/>
    <lineage>
        <taxon>Eukaryota</taxon>
        <taxon>Fungi</taxon>
        <taxon>Dikarya</taxon>
        <taxon>Ascomycota</taxon>
        <taxon>Pezizomycotina</taxon>
        <taxon>Dothideomycetes</taxon>
        <taxon>Dothideomycetidae</taxon>
        <taxon>Mycosphaerellales</taxon>
        <taxon>Teratosphaeriaceae</taxon>
        <taxon>Meristemomyces</taxon>
    </lineage>
</organism>
<dbReference type="PROSITE" id="PS00122">
    <property type="entry name" value="CARBOXYLESTERASE_B_1"/>
    <property type="match status" value="1"/>
</dbReference>
<name>A0AAN7YCI1_9PEZI</name>
<dbReference type="EC" id="3.1.1.-" evidence="4"/>
<proteinExistence type="inferred from homology"/>
<feature type="chain" id="PRO_5042663828" description="Carboxylic ester hydrolase" evidence="4">
    <location>
        <begin position="18"/>
        <end position="492"/>
    </location>
</feature>
<dbReference type="Gene3D" id="3.40.50.1820">
    <property type="entry name" value="alpha/beta hydrolase"/>
    <property type="match status" value="2"/>
</dbReference>
<evidence type="ECO:0000256" key="3">
    <source>
        <dbReference type="ARBA" id="ARBA00023157"/>
    </source>
</evidence>
<dbReference type="InterPro" id="IPR019826">
    <property type="entry name" value="Carboxylesterase_B_AS"/>
</dbReference>
<evidence type="ECO:0000256" key="4">
    <source>
        <dbReference type="RuleBase" id="RU361235"/>
    </source>
</evidence>
<dbReference type="InterPro" id="IPR050654">
    <property type="entry name" value="AChE-related_enzymes"/>
</dbReference>
<reference evidence="6" key="1">
    <citation type="submission" date="2023-08" db="EMBL/GenBank/DDBJ databases">
        <title>Black Yeasts Isolated from many extreme environments.</title>
        <authorList>
            <person name="Coleine C."/>
            <person name="Stajich J.E."/>
            <person name="Selbmann L."/>
        </authorList>
    </citation>
    <scope>NUCLEOTIDE SEQUENCE</scope>
    <source>
        <strain evidence="6">CCFEE 5401</strain>
    </source>
</reference>
<dbReference type="PANTHER" id="PTHR43918">
    <property type="entry name" value="ACETYLCHOLINESTERASE"/>
    <property type="match status" value="1"/>
</dbReference>
<dbReference type="InterPro" id="IPR029058">
    <property type="entry name" value="AB_hydrolase_fold"/>
</dbReference>
<dbReference type="Proteomes" id="UP001310890">
    <property type="component" value="Unassembled WGS sequence"/>
</dbReference>
<evidence type="ECO:0000313" key="7">
    <source>
        <dbReference type="Proteomes" id="UP001310890"/>
    </source>
</evidence>
<dbReference type="PANTHER" id="PTHR43918:SF4">
    <property type="entry name" value="CARBOXYLIC ESTER HYDROLASE"/>
    <property type="match status" value="1"/>
</dbReference>
<comment type="similarity">
    <text evidence="1 4">Belongs to the type-B carboxylesterase/lipase family.</text>
</comment>
<dbReference type="InterPro" id="IPR002018">
    <property type="entry name" value="CarbesteraseB"/>
</dbReference>
<feature type="signal peptide" evidence="4">
    <location>
        <begin position="1"/>
        <end position="17"/>
    </location>
</feature>
<accession>A0AAN7YCI1</accession>
<evidence type="ECO:0000259" key="5">
    <source>
        <dbReference type="Pfam" id="PF00135"/>
    </source>
</evidence>
<dbReference type="Pfam" id="PF00135">
    <property type="entry name" value="COesterase"/>
    <property type="match status" value="1"/>
</dbReference>
<sequence>MFSTLTFLAVLLTLSTAASLTVHTRNGLITGHTSPNTSSVAEFLGIPFTQSPTGKLRFQSPQHLSGGTRHYIAANYSVDCPDSPNGDVHFPDFTLQAQQVIDYFSANSGTTQGEDCLSLNIWTPENGDEVACADRPVLIFFYGGRFTFGHTDTPVFDGARLAGAEDVVVVTVNYRDNIFGFPGLGAGRNAGLLDQRLAVEWLRVNVAGFGGDPALMTIFGQSAGGVSVDYWAYAYSEDPIVAGLISESGNAKSFPLNTENTTLSNWYNVTETLGCGNTSASLACMQTKNWTDIKAAAAKAPSASSGNPLRSVPAFYPSADNKTVFSNYTALSEQGGFAILPYLLGNNNFEQGYYALPSFKKNVTVTISQGDSFLLNSFTCPSQYQAAARAAHGVPVWLCRYFGNWPNLELYPANSDYPGQVVSEGSGAYHGSDLEMVFGNSAAVSGIPDSSDEDRMIKLMQGAWAAFARDPARGLTRRCLGSIDDMNATQKD</sequence>
<evidence type="ECO:0000256" key="1">
    <source>
        <dbReference type="ARBA" id="ARBA00005964"/>
    </source>
</evidence>
<keyword evidence="2 4" id="KW-0378">Hydrolase</keyword>
<gene>
    <name evidence="6" type="ORF">LTR62_008760</name>
</gene>
<keyword evidence="3" id="KW-1015">Disulfide bond</keyword>
<dbReference type="InterPro" id="IPR000997">
    <property type="entry name" value="Cholinesterase"/>
</dbReference>
<dbReference type="EMBL" id="JAVRRL010000095">
    <property type="protein sequence ID" value="KAK5108106.1"/>
    <property type="molecule type" value="Genomic_DNA"/>
</dbReference>
<dbReference type="PRINTS" id="PR00878">
    <property type="entry name" value="CHOLNESTRASE"/>
</dbReference>
<protein>
    <recommendedName>
        <fullName evidence="4">Carboxylic ester hydrolase</fullName>
        <ecNumber evidence="4">3.1.1.-</ecNumber>
    </recommendedName>
</protein>
<evidence type="ECO:0000313" key="6">
    <source>
        <dbReference type="EMBL" id="KAK5108106.1"/>
    </source>
</evidence>
<dbReference type="GO" id="GO:0004104">
    <property type="term" value="F:cholinesterase activity"/>
    <property type="evidence" value="ECO:0007669"/>
    <property type="project" value="InterPro"/>
</dbReference>
<evidence type="ECO:0000256" key="2">
    <source>
        <dbReference type="ARBA" id="ARBA00022801"/>
    </source>
</evidence>
<comment type="caution">
    <text evidence="6">The sequence shown here is derived from an EMBL/GenBank/DDBJ whole genome shotgun (WGS) entry which is preliminary data.</text>
</comment>
<dbReference type="AlphaFoldDB" id="A0AAN7YCI1"/>
<dbReference type="SUPFAM" id="SSF53474">
    <property type="entry name" value="alpha/beta-Hydrolases"/>
    <property type="match status" value="1"/>
</dbReference>
<feature type="domain" description="Carboxylesterase type B" evidence="5">
    <location>
        <begin position="20"/>
        <end position="362"/>
    </location>
</feature>